<dbReference type="RefSeq" id="WP_249677720.1">
    <property type="nucleotide sequence ID" value="NZ_JAMCOF010000012.1"/>
</dbReference>
<evidence type="ECO:0000313" key="2">
    <source>
        <dbReference type="EMBL" id="MCL6230232.1"/>
    </source>
</evidence>
<evidence type="ECO:0000313" key="3">
    <source>
        <dbReference type="Proteomes" id="UP001523003"/>
    </source>
</evidence>
<keyword evidence="1" id="KW-0812">Transmembrane</keyword>
<dbReference type="Proteomes" id="UP001523003">
    <property type="component" value="Unassembled WGS sequence"/>
</dbReference>
<evidence type="ECO:0008006" key="4">
    <source>
        <dbReference type="Google" id="ProtNLM"/>
    </source>
</evidence>
<keyword evidence="1" id="KW-1133">Transmembrane helix</keyword>
<keyword evidence="1" id="KW-0472">Membrane</keyword>
<reference evidence="2 3" key="1">
    <citation type="submission" date="2022-05" db="EMBL/GenBank/DDBJ databases">
        <title>Description of the Bartonella bilalgolemii sp. nov. Isolated from Apodemus uralensis (Pallas 1811).</title>
        <authorList>
            <person name="Zgheib R."/>
            <person name="Celebi B."/>
        </authorList>
    </citation>
    <scope>NUCLEOTIDE SEQUENCE [LARGE SCALE GENOMIC DNA]</scope>
    <source>
        <strain evidence="2 3">G70</strain>
    </source>
</reference>
<dbReference type="EMBL" id="JAMCOF010000012">
    <property type="protein sequence ID" value="MCL6230232.1"/>
    <property type="molecule type" value="Genomic_DNA"/>
</dbReference>
<feature type="transmembrane region" description="Helical" evidence="1">
    <location>
        <begin position="6"/>
        <end position="23"/>
    </location>
</feature>
<protein>
    <recommendedName>
        <fullName evidence="4">Cell division protein FtsL</fullName>
    </recommendedName>
</protein>
<proteinExistence type="predicted"/>
<organism evidence="2 3">
    <name type="scientific">Bartonella bilalgolemii</name>
    <dbReference type="NCBI Taxonomy" id="2942911"/>
    <lineage>
        <taxon>Bacteria</taxon>
        <taxon>Pseudomonadati</taxon>
        <taxon>Pseudomonadota</taxon>
        <taxon>Alphaproteobacteria</taxon>
        <taxon>Hyphomicrobiales</taxon>
        <taxon>Bartonellaceae</taxon>
        <taxon>Bartonella</taxon>
    </lineage>
</organism>
<keyword evidence="3" id="KW-1185">Reference proteome</keyword>
<evidence type="ECO:0000256" key="1">
    <source>
        <dbReference type="SAM" id="Phobius"/>
    </source>
</evidence>
<accession>A0ABT0PAW5</accession>
<name>A0ABT0PAW5_9HYPH</name>
<comment type="caution">
    <text evidence="2">The sequence shown here is derived from an EMBL/GenBank/DDBJ whole genome shotgun (WGS) entry which is preliminary data.</text>
</comment>
<gene>
    <name evidence="2" type="ORF">M4Z11_06485</name>
</gene>
<sequence length="135" mass="15939">MIIFRTFDVILVVIMICIAGLTYKVKYDVQKQIGEVHRIEQEIAAEKNMVNLLHTEWAVMIDPSRMKKLAERYKKELSLEVIQPRQVVKLKDIPMRLQDKIEELIQQNILEDDDKAFFTENRSIHRNSFPQQGGR</sequence>